<name>A0AAN7UMT7_9PEZI</name>
<protein>
    <submittedName>
        <fullName evidence="1">Uncharacterized protein</fullName>
    </submittedName>
</protein>
<dbReference type="AlphaFoldDB" id="A0AAN7UMT7"/>
<gene>
    <name evidence="1" type="ORF">RRF57_005041</name>
</gene>
<dbReference type="Proteomes" id="UP001305414">
    <property type="component" value="Unassembled WGS sequence"/>
</dbReference>
<reference evidence="1 2" key="1">
    <citation type="submission" date="2023-10" db="EMBL/GenBank/DDBJ databases">
        <title>Draft genome sequence of Xylaria bambusicola isolate GMP-LS, the root and basal stem rot pathogen of sugarcane in Indonesia.</title>
        <authorList>
            <person name="Selvaraj P."/>
            <person name="Muralishankar V."/>
            <person name="Muruganantham S."/>
            <person name="Sp S."/>
            <person name="Haryani S."/>
            <person name="Lau K.J.X."/>
            <person name="Naqvi N.I."/>
        </authorList>
    </citation>
    <scope>NUCLEOTIDE SEQUENCE [LARGE SCALE GENOMIC DNA]</scope>
    <source>
        <strain evidence="1">GMP-LS</strain>
    </source>
</reference>
<proteinExistence type="predicted"/>
<sequence length="267" mass="30256">MLPVSPSRYCCVHYSFLLTTYGFYLGKSSRQPAARTRTKKSKLHHLEEYDEDPGRAGSEKYQILAKAIDAQAAKSKDFLRDFCNDVESKGLELKAFCQSKEMEFAEDQGKLGVVMKQLSQQLSNGKHGRLGALRKEDHPLFQKCQAQREEVSSFLKRLKAMEAELETEKLALPVATWEQDKHNFKEVLAYGSRYGEALLGSALAPHLMESTEIDELGSSEKEQLVKNLFKGGRRISDQETWGQVAEDSLKQLSAIARTITLEEERFQ</sequence>
<keyword evidence="2" id="KW-1185">Reference proteome</keyword>
<evidence type="ECO:0000313" key="2">
    <source>
        <dbReference type="Proteomes" id="UP001305414"/>
    </source>
</evidence>
<evidence type="ECO:0000313" key="1">
    <source>
        <dbReference type="EMBL" id="KAK5629326.1"/>
    </source>
</evidence>
<dbReference type="EMBL" id="JAWHQM010000011">
    <property type="protein sequence ID" value="KAK5629326.1"/>
    <property type="molecule type" value="Genomic_DNA"/>
</dbReference>
<accession>A0AAN7UMT7</accession>
<comment type="caution">
    <text evidence="1">The sequence shown here is derived from an EMBL/GenBank/DDBJ whole genome shotgun (WGS) entry which is preliminary data.</text>
</comment>
<organism evidence="1 2">
    <name type="scientific">Xylaria bambusicola</name>
    <dbReference type="NCBI Taxonomy" id="326684"/>
    <lineage>
        <taxon>Eukaryota</taxon>
        <taxon>Fungi</taxon>
        <taxon>Dikarya</taxon>
        <taxon>Ascomycota</taxon>
        <taxon>Pezizomycotina</taxon>
        <taxon>Sordariomycetes</taxon>
        <taxon>Xylariomycetidae</taxon>
        <taxon>Xylariales</taxon>
        <taxon>Xylariaceae</taxon>
        <taxon>Xylaria</taxon>
    </lineage>
</organism>